<name>A0A0M3DEJ6_9FIRM</name>
<gene>
    <name evidence="3" type="ORF">VN21_12700</name>
</gene>
<reference evidence="3 4" key="1">
    <citation type="submission" date="2015-04" db="EMBL/GenBank/DDBJ databases">
        <title>Microcin producing Clostridium sp. JC272T.</title>
        <authorList>
            <person name="Jyothsna T."/>
            <person name="Sasikala C."/>
            <person name="Ramana C."/>
        </authorList>
    </citation>
    <scope>NUCLEOTIDE SEQUENCE [LARGE SCALE GENOMIC DNA]</scope>
    <source>
        <strain evidence="3 4">JC272</strain>
    </source>
</reference>
<dbReference type="GO" id="GO:0016783">
    <property type="term" value="F:sulfurtransferase activity"/>
    <property type="evidence" value="ECO:0007669"/>
    <property type="project" value="InterPro"/>
</dbReference>
<dbReference type="NCBIfam" id="TIGR00268">
    <property type="entry name" value="ATP-dependent sacrificial sulfur transferase LarE"/>
    <property type="match status" value="1"/>
</dbReference>
<dbReference type="Gene3D" id="3.40.50.620">
    <property type="entry name" value="HUPs"/>
    <property type="match status" value="1"/>
</dbReference>
<dbReference type="OrthoDB" id="9776919at2"/>
<dbReference type="PANTHER" id="PTHR43169">
    <property type="entry name" value="EXSB FAMILY PROTEIN"/>
    <property type="match status" value="1"/>
</dbReference>
<feature type="active site" description="Nucleophile and sulfur donor" evidence="1">
    <location>
        <position position="175"/>
    </location>
</feature>
<dbReference type="GO" id="GO:0006163">
    <property type="term" value="P:purine nucleotide metabolic process"/>
    <property type="evidence" value="ECO:0007669"/>
    <property type="project" value="UniProtKB-ARBA"/>
</dbReference>
<dbReference type="InterPro" id="IPR014729">
    <property type="entry name" value="Rossmann-like_a/b/a_fold"/>
</dbReference>
<dbReference type="SUPFAM" id="SSF52402">
    <property type="entry name" value="Adenine nucleotide alpha hydrolases-like"/>
    <property type="match status" value="1"/>
</dbReference>
<feature type="domain" description="NAD/GMP synthase" evidence="2">
    <location>
        <begin position="8"/>
        <end position="83"/>
    </location>
</feature>
<evidence type="ECO:0000256" key="1">
    <source>
        <dbReference type="PIRSR" id="PIRSR006661-1"/>
    </source>
</evidence>
<dbReference type="AlphaFoldDB" id="A0A0M3DEJ6"/>
<dbReference type="RefSeq" id="WP_046823568.1">
    <property type="nucleotide sequence ID" value="NZ_LBBT01000251.1"/>
</dbReference>
<evidence type="ECO:0000313" key="4">
    <source>
        <dbReference type="Proteomes" id="UP000034407"/>
    </source>
</evidence>
<evidence type="ECO:0000259" key="2">
    <source>
        <dbReference type="Pfam" id="PF02540"/>
    </source>
</evidence>
<dbReference type="PATRIC" id="fig|1629550.3.peg.1984"/>
<dbReference type="CDD" id="cd01990">
    <property type="entry name" value="LarE-like"/>
    <property type="match status" value="1"/>
</dbReference>
<dbReference type="Proteomes" id="UP000034407">
    <property type="component" value="Unassembled WGS sequence"/>
</dbReference>
<evidence type="ECO:0000313" key="3">
    <source>
        <dbReference type="EMBL" id="KKY00708.1"/>
    </source>
</evidence>
<proteinExistence type="predicted"/>
<comment type="caution">
    <text evidence="3">The sequence shown here is derived from an EMBL/GenBank/DDBJ whole genome shotgun (WGS) entry which is preliminary data.</text>
</comment>
<dbReference type="PIRSF" id="PIRSF006661">
    <property type="entry name" value="PP-lp_UCP006661"/>
    <property type="match status" value="1"/>
</dbReference>
<accession>A0A0M3DEJ6</accession>
<dbReference type="PANTHER" id="PTHR43169:SF2">
    <property type="entry name" value="NAD_GMP SYNTHASE DOMAIN-CONTAINING PROTEIN"/>
    <property type="match status" value="1"/>
</dbReference>
<protein>
    <submittedName>
        <fullName evidence="3">Potassium ABC transporter ATPase</fullName>
    </submittedName>
</protein>
<dbReference type="InterPro" id="IPR005232">
    <property type="entry name" value="LarE"/>
</dbReference>
<dbReference type="EMBL" id="LBBT01000251">
    <property type="protein sequence ID" value="KKY00708.1"/>
    <property type="molecule type" value="Genomic_DNA"/>
</dbReference>
<dbReference type="InterPro" id="IPR052188">
    <property type="entry name" value="Ni-pincer_cofactor_biosynth"/>
</dbReference>
<organism evidence="3 4">
    <name type="scientific">Paraclostridium benzoelyticum</name>
    <dbReference type="NCBI Taxonomy" id="1629550"/>
    <lineage>
        <taxon>Bacteria</taxon>
        <taxon>Bacillati</taxon>
        <taxon>Bacillota</taxon>
        <taxon>Clostridia</taxon>
        <taxon>Peptostreptococcales</taxon>
        <taxon>Peptostreptococcaceae</taxon>
        <taxon>Paraclostridium</taxon>
    </lineage>
</organism>
<sequence>MDTSNKLNILKNKLKEMESVLIAFSGGVDSTFLLKVAHEALGDKCVAVTIHAMMHSNREIEEAKEFTKALGVKHIVIKIDDFDVKEFIENDEKRCYYCKKTIFTNMKNIAKENHLNYVLDGTNLDDLGDYRPGLKALEELNIKSPLKDSLLTKKEIRSLSKELNVPTFNKPAFACLATRIPYGEVITNDKLRMIEKSEEYLQDLGFKQFRVRVHGDLARIEVEENEIHKFFDKNLLKTTHDKFKDIGFRYITLDLLGYRMGSMNDSIKQ</sequence>
<keyword evidence="4" id="KW-1185">Reference proteome</keyword>
<dbReference type="InterPro" id="IPR022310">
    <property type="entry name" value="NAD/GMP_synthase"/>
</dbReference>
<dbReference type="Pfam" id="PF02540">
    <property type="entry name" value="NAD_synthase"/>
    <property type="match status" value="1"/>
</dbReference>